<evidence type="ECO:0000313" key="3">
    <source>
        <dbReference type="Proteomes" id="UP000032142"/>
    </source>
</evidence>
<dbReference type="GO" id="GO:0010073">
    <property type="term" value="P:meristem maintenance"/>
    <property type="evidence" value="ECO:0007669"/>
    <property type="project" value="InterPro"/>
</dbReference>
<protein>
    <recommendedName>
        <fullName evidence="1">Aminotransferase-like plant mobile domain-containing protein</fullName>
    </recommendedName>
</protein>
<dbReference type="PANTHER" id="PTHR46033">
    <property type="entry name" value="PROTEIN MAIN-LIKE 2"/>
    <property type="match status" value="1"/>
</dbReference>
<dbReference type="Pfam" id="PF10536">
    <property type="entry name" value="PMD"/>
    <property type="match status" value="1"/>
</dbReference>
<dbReference type="PANTHER" id="PTHR46033:SF8">
    <property type="entry name" value="PROTEIN MAINTENANCE OF MERISTEMS-LIKE"/>
    <property type="match status" value="1"/>
</dbReference>
<name>A0A0B0N2W7_GOSAR</name>
<evidence type="ECO:0000313" key="2">
    <source>
        <dbReference type="EMBL" id="KHG05526.1"/>
    </source>
</evidence>
<dbReference type="AlphaFoldDB" id="A0A0B0N2W7"/>
<proteinExistence type="predicted"/>
<reference evidence="3" key="1">
    <citation type="submission" date="2014-09" db="EMBL/GenBank/DDBJ databases">
        <authorList>
            <person name="Mudge J."/>
            <person name="Ramaraj T."/>
            <person name="Lindquist I.E."/>
            <person name="Bharti A.K."/>
            <person name="Sundararajan A."/>
            <person name="Cameron C.T."/>
            <person name="Woodward J.E."/>
            <person name="May G.D."/>
            <person name="Brubaker C."/>
            <person name="Broadhvest J."/>
            <person name="Wilkins T.A."/>
        </authorList>
    </citation>
    <scope>NUCLEOTIDE SEQUENCE</scope>
    <source>
        <strain evidence="3">cv. AKA8401</strain>
    </source>
</reference>
<accession>A0A0B0N2W7</accession>
<feature type="domain" description="Aminotransferase-like plant mobile" evidence="1">
    <location>
        <begin position="2"/>
        <end position="92"/>
    </location>
</feature>
<dbReference type="Proteomes" id="UP000032142">
    <property type="component" value="Unassembled WGS sequence"/>
</dbReference>
<dbReference type="EMBL" id="JRRC01432260">
    <property type="protein sequence ID" value="KHG05526.1"/>
    <property type="molecule type" value="Genomic_DNA"/>
</dbReference>
<evidence type="ECO:0000259" key="1">
    <source>
        <dbReference type="Pfam" id="PF10536"/>
    </source>
</evidence>
<dbReference type="InterPro" id="IPR019557">
    <property type="entry name" value="AminoTfrase-like_pln_mobile"/>
</dbReference>
<dbReference type="InterPro" id="IPR044824">
    <property type="entry name" value="MAIN-like"/>
</dbReference>
<gene>
    <name evidence="2" type="ORF">F383_31304</name>
</gene>
<comment type="caution">
    <text evidence="2">The sequence shown here is derived from an EMBL/GenBank/DDBJ whole genome shotgun (WGS) entry which is preliminary data.</text>
</comment>
<keyword evidence="3" id="KW-1185">Reference proteome</keyword>
<sequence length="94" mass="10802">MRWLEDNFKTIETSTSDVAKERFAHTFILRLIGGLLIPDKCCYLVHLSWLLLLADMKEAGQLSWGSEVLAILYKEMCRVMIPEKVKINGCMLVI</sequence>
<organism evidence="2 3">
    <name type="scientific">Gossypium arboreum</name>
    <name type="common">Tree cotton</name>
    <name type="synonym">Gossypium nanking</name>
    <dbReference type="NCBI Taxonomy" id="29729"/>
    <lineage>
        <taxon>Eukaryota</taxon>
        <taxon>Viridiplantae</taxon>
        <taxon>Streptophyta</taxon>
        <taxon>Embryophyta</taxon>
        <taxon>Tracheophyta</taxon>
        <taxon>Spermatophyta</taxon>
        <taxon>Magnoliopsida</taxon>
        <taxon>eudicotyledons</taxon>
        <taxon>Gunneridae</taxon>
        <taxon>Pentapetalae</taxon>
        <taxon>rosids</taxon>
        <taxon>malvids</taxon>
        <taxon>Malvales</taxon>
        <taxon>Malvaceae</taxon>
        <taxon>Malvoideae</taxon>
        <taxon>Gossypium</taxon>
    </lineage>
</organism>